<dbReference type="SUPFAM" id="SSF160059">
    <property type="entry name" value="PriA/YqbF domain"/>
    <property type="match status" value="1"/>
</dbReference>
<organism evidence="3 4">
    <name type="scientific">Marinobacter subterrani</name>
    <dbReference type="NCBI Taxonomy" id="1658765"/>
    <lineage>
        <taxon>Bacteria</taxon>
        <taxon>Pseudomonadati</taxon>
        <taxon>Pseudomonadota</taxon>
        <taxon>Gammaproteobacteria</taxon>
        <taxon>Pseudomonadales</taxon>
        <taxon>Marinobacteraceae</taxon>
        <taxon>Marinobacter</taxon>
    </lineage>
</organism>
<feature type="compositionally biased region" description="Low complexity" evidence="1">
    <location>
        <begin position="40"/>
        <end position="51"/>
    </location>
</feature>
<reference evidence="3 4" key="1">
    <citation type="submission" date="2015-06" db="EMBL/GenBank/DDBJ databases">
        <title>Marinobacter subterrani, a genetically tractable neutrophilic iron-oxidizing strain isolated from the Soudan Iron Mine.</title>
        <authorList>
            <person name="Bonis B.M."/>
            <person name="Gralnick J.A."/>
        </authorList>
    </citation>
    <scope>NUCLEOTIDE SEQUENCE [LARGE SCALE GENOMIC DNA]</scope>
    <source>
        <strain evidence="3 4">JG233</strain>
    </source>
</reference>
<dbReference type="STRING" id="1658765.Msub_10178"/>
<proteinExistence type="predicted"/>
<dbReference type="EMBL" id="LFBU01000001">
    <property type="protein sequence ID" value="KMQ74007.1"/>
    <property type="molecule type" value="Genomic_DNA"/>
</dbReference>
<dbReference type="Proteomes" id="UP000036102">
    <property type="component" value="Unassembled WGS sequence"/>
</dbReference>
<evidence type="ECO:0000313" key="3">
    <source>
        <dbReference type="EMBL" id="KMQ74007.1"/>
    </source>
</evidence>
<feature type="compositionally biased region" description="Polar residues" evidence="1">
    <location>
        <begin position="12"/>
        <end position="33"/>
    </location>
</feature>
<gene>
    <name evidence="3" type="ORF">Msub_10178</name>
</gene>
<accession>A0A0J7J777</accession>
<dbReference type="Pfam" id="PF17891">
    <property type="entry name" value="FluMu_N"/>
    <property type="match status" value="1"/>
</dbReference>
<evidence type="ECO:0000256" key="1">
    <source>
        <dbReference type="SAM" id="MobiDB-lite"/>
    </source>
</evidence>
<comment type="caution">
    <text evidence="3">The sequence shown here is derived from an EMBL/GenBank/DDBJ whole genome shotgun (WGS) entry which is preliminary data.</text>
</comment>
<feature type="compositionally biased region" description="Basic and acidic residues" evidence="1">
    <location>
        <begin position="73"/>
        <end position="97"/>
    </location>
</feature>
<dbReference type="PATRIC" id="fig|1658765.3.peg.171"/>
<dbReference type="RefSeq" id="WP_156182694.1">
    <property type="nucleotide sequence ID" value="NZ_LFBU01000001.1"/>
</dbReference>
<feature type="compositionally biased region" description="Polar residues" evidence="1">
    <location>
        <begin position="52"/>
        <end position="63"/>
    </location>
</feature>
<dbReference type="Gene3D" id="3.40.5.80">
    <property type="match status" value="1"/>
</dbReference>
<feature type="region of interest" description="Disordered" evidence="1">
    <location>
        <begin position="1"/>
        <end position="99"/>
    </location>
</feature>
<protein>
    <recommendedName>
        <fullName evidence="2">Mu-like prophage FluMu N-terminal domain-containing protein</fullName>
    </recommendedName>
</protein>
<sequence length="153" mass="16292">MAATKTSKARSTKQVTQASKDTAADTDNTQIQDTAKPEEVTQGQGEQSQGETPAQDTAGSDQGSPADGGNSGDTKDPEAQPKAGDQEKSSASEEVKRIAVRSITPSFRRAGFQFGRTETILDIRRLTDEQLQAIEEEPRLVVRPVTADSGQEG</sequence>
<dbReference type="InterPro" id="IPR041227">
    <property type="entry name" value="FluMu_N"/>
</dbReference>
<dbReference type="OrthoDB" id="9980879at2"/>
<evidence type="ECO:0000313" key="4">
    <source>
        <dbReference type="Proteomes" id="UP000036102"/>
    </source>
</evidence>
<keyword evidence="4" id="KW-1185">Reference proteome</keyword>
<feature type="domain" description="Mu-like prophage FluMu N-terminal" evidence="2">
    <location>
        <begin position="107"/>
        <end position="143"/>
    </location>
</feature>
<name>A0A0J7J777_9GAMM</name>
<evidence type="ECO:0000259" key="2">
    <source>
        <dbReference type="Pfam" id="PF17891"/>
    </source>
</evidence>
<dbReference type="AlphaFoldDB" id="A0A0J7J777"/>